<dbReference type="PANTHER" id="PTHR11669:SF8">
    <property type="entry name" value="DNA POLYMERASE III SUBUNIT DELTA"/>
    <property type="match status" value="1"/>
</dbReference>
<dbReference type="GO" id="GO:0003887">
    <property type="term" value="F:DNA-directed DNA polymerase activity"/>
    <property type="evidence" value="ECO:0007669"/>
    <property type="project" value="UniProtKB-KW"/>
</dbReference>
<dbReference type="InterPro" id="IPR027417">
    <property type="entry name" value="P-loop_NTPase"/>
</dbReference>
<dbReference type="EMBL" id="PIQA01000001">
    <property type="protein sequence ID" value="RUO67682.1"/>
    <property type="molecule type" value="Genomic_DNA"/>
</dbReference>
<dbReference type="PANTHER" id="PTHR11669">
    <property type="entry name" value="REPLICATION FACTOR C / DNA POLYMERASE III GAMMA-TAU SUBUNIT"/>
    <property type="match status" value="1"/>
</dbReference>
<comment type="catalytic activity">
    <reaction evidence="3">
        <text>DNA(n) + a 2'-deoxyribonucleoside 5'-triphosphate = DNA(n+1) + diphosphate</text>
        <dbReference type="Rhea" id="RHEA:22508"/>
        <dbReference type="Rhea" id="RHEA-COMP:17339"/>
        <dbReference type="Rhea" id="RHEA-COMP:17340"/>
        <dbReference type="ChEBI" id="CHEBI:33019"/>
        <dbReference type="ChEBI" id="CHEBI:61560"/>
        <dbReference type="ChEBI" id="CHEBI:173112"/>
        <dbReference type="EC" id="2.7.7.7"/>
    </reaction>
</comment>
<dbReference type="EC" id="2.7.7.7" evidence="1"/>
<dbReference type="SUPFAM" id="SSF52540">
    <property type="entry name" value="P-loop containing nucleoside triphosphate hydrolases"/>
    <property type="match status" value="1"/>
</dbReference>
<keyword evidence="2" id="KW-0548">Nucleotidyltransferase</keyword>
<keyword evidence="2" id="KW-0239">DNA-directed DNA polymerase</keyword>
<dbReference type="Pfam" id="PF13177">
    <property type="entry name" value="DNA_pol3_delta2"/>
    <property type="match status" value="1"/>
</dbReference>
<organism evidence="4 5">
    <name type="scientific">Idiomarina piscisalsi</name>
    <dbReference type="NCBI Taxonomy" id="1096243"/>
    <lineage>
        <taxon>Bacteria</taxon>
        <taxon>Pseudomonadati</taxon>
        <taxon>Pseudomonadota</taxon>
        <taxon>Gammaproteobacteria</taxon>
        <taxon>Alteromonadales</taxon>
        <taxon>Idiomarinaceae</taxon>
        <taxon>Idiomarina</taxon>
    </lineage>
</organism>
<dbReference type="GO" id="GO:0006261">
    <property type="term" value="P:DNA-templated DNA replication"/>
    <property type="evidence" value="ECO:0007669"/>
    <property type="project" value="TreeGrafter"/>
</dbReference>
<evidence type="ECO:0000313" key="4">
    <source>
        <dbReference type="EMBL" id="RUO67682.1"/>
    </source>
</evidence>
<protein>
    <recommendedName>
        <fullName evidence="1">DNA-directed DNA polymerase</fullName>
        <ecNumber evidence="1">2.7.7.7</ecNumber>
    </recommendedName>
</protein>
<dbReference type="GO" id="GO:0009360">
    <property type="term" value="C:DNA polymerase III complex"/>
    <property type="evidence" value="ECO:0007669"/>
    <property type="project" value="TreeGrafter"/>
</dbReference>
<dbReference type="AlphaFoldDB" id="A0A432YWK8"/>
<evidence type="ECO:0000256" key="3">
    <source>
        <dbReference type="ARBA" id="ARBA00049244"/>
    </source>
</evidence>
<evidence type="ECO:0000256" key="2">
    <source>
        <dbReference type="ARBA" id="ARBA00022932"/>
    </source>
</evidence>
<reference evidence="4 5" key="1">
    <citation type="journal article" date="2011" name="Front. Microbiol.">
        <title>Genomic signatures of strain selection and enhancement in Bacillus atrophaeus var. globigii, a historical biowarfare simulant.</title>
        <authorList>
            <person name="Gibbons H.S."/>
            <person name="Broomall S.M."/>
            <person name="McNew L.A."/>
            <person name="Daligault H."/>
            <person name="Chapman C."/>
            <person name="Bruce D."/>
            <person name="Karavis M."/>
            <person name="Krepps M."/>
            <person name="McGregor P.A."/>
            <person name="Hong C."/>
            <person name="Park K.H."/>
            <person name="Akmal A."/>
            <person name="Feldman A."/>
            <person name="Lin J.S."/>
            <person name="Chang W.E."/>
            <person name="Higgs B.W."/>
            <person name="Demirev P."/>
            <person name="Lindquist J."/>
            <person name="Liem A."/>
            <person name="Fochler E."/>
            <person name="Read T.D."/>
            <person name="Tapia R."/>
            <person name="Johnson S."/>
            <person name="Bishop-Lilly K.A."/>
            <person name="Detter C."/>
            <person name="Han C."/>
            <person name="Sozhamannan S."/>
            <person name="Rosenzweig C.N."/>
            <person name="Skowronski E.W."/>
        </authorList>
    </citation>
    <scope>NUCLEOTIDE SEQUENCE [LARGE SCALE GENOMIC DNA]</scope>
    <source>
        <strain evidence="4 5">TPS4-2</strain>
    </source>
</reference>
<comment type="caution">
    <text evidence="4">The sequence shown here is derived from an EMBL/GenBank/DDBJ whole genome shotgun (WGS) entry which is preliminary data.</text>
</comment>
<dbReference type="InterPro" id="IPR050238">
    <property type="entry name" value="DNA_Rep/Repair_Clamp_Loader"/>
</dbReference>
<proteinExistence type="predicted"/>
<keyword evidence="2" id="KW-0808">Transferase</keyword>
<name>A0A432YWK8_9GAMM</name>
<dbReference type="Proteomes" id="UP000288361">
    <property type="component" value="Unassembled WGS sequence"/>
</dbReference>
<sequence length="288" mass="32871">MAAPWLRDAWLRLVTAFESNRLAHAYYLKHYPDKGSNSFIEQFTKYLLCQSKGKSACNQCKSCLLYAAGNHPDTWTLDGTEASRIGVDEVRDLQKNIVNKANQGGFKVAVILQAEKMTEQASNALLKVLEEPPADTCWLISTKEPEQLLPTLRSRMQWLSIPYPEAEQTDEQTAQAAELFDALHKLTPLPELKDKAVAAEWLNTSERLASDMLAQLNRLPAERFYFPGVRERYERLTQCSWLTASHLSQWVSECRQLRQTYQGSPGVNLPLLLTLIWSRWSHFLLGEE</sequence>
<evidence type="ECO:0000256" key="1">
    <source>
        <dbReference type="ARBA" id="ARBA00012417"/>
    </source>
</evidence>
<accession>A0A432YWK8</accession>
<gene>
    <name evidence="4" type="ORF">CWI73_02160</name>
</gene>
<dbReference type="Gene3D" id="3.40.50.300">
    <property type="entry name" value="P-loop containing nucleotide triphosphate hydrolases"/>
    <property type="match status" value="1"/>
</dbReference>
<dbReference type="RefSeq" id="WP_058579149.1">
    <property type="nucleotide sequence ID" value="NZ_JBHUMT010000016.1"/>
</dbReference>
<evidence type="ECO:0000313" key="5">
    <source>
        <dbReference type="Proteomes" id="UP000288361"/>
    </source>
</evidence>